<dbReference type="Pfam" id="PF13432">
    <property type="entry name" value="TPR_16"/>
    <property type="match status" value="2"/>
</dbReference>
<organism evidence="3 4">
    <name type="scientific">Canavalia gladiata</name>
    <name type="common">Sword bean</name>
    <name type="synonym">Dolichos gladiatus</name>
    <dbReference type="NCBI Taxonomy" id="3824"/>
    <lineage>
        <taxon>Eukaryota</taxon>
        <taxon>Viridiplantae</taxon>
        <taxon>Streptophyta</taxon>
        <taxon>Embryophyta</taxon>
        <taxon>Tracheophyta</taxon>
        <taxon>Spermatophyta</taxon>
        <taxon>Magnoliopsida</taxon>
        <taxon>eudicotyledons</taxon>
        <taxon>Gunneridae</taxon>
        <taxon>Pentapetalae</taxon>
        <taxon>rosids</taxon>
        <taxon>fabids</taxon>
        <taxon>Fabales</taxon>
        <taxon>Fabaceae</taxon>
        <taxon>Papilionoideae</taxon>
        <taxon>50 kb inversion clade</taxon>
        <taxon>NPAAA clade</taxon>
        <taxon>indigoferoid/millettioid clade</taxon>
        <taxon>Phaseoleae</taxon>
        <taxon>Canavalia</taxon>
    </lineage>
</organism>
<feature type="repeat" description="TPR" evidence="1">
    <location>
        <begin position="318"/>
        <end position="351"/>
    </location>
</feature>
<dbReference type="PROSITE" id="PS50005">
    <property type="entry name" value="TPR"/>
    <property type="match status" value="1"/>
</dbReference>
<dbReference type="PANTHER" id="PTHR26312">
    <property type="entry name" value="TETRATRICOPEPTIDE REPEAT PROTEIN 5"/>
    <property type="match status" value="1"/>
</dbReference>
<comment type="caution">
    <text evidence="3">The sequence shown here is derived from an EMBL/GenBank/DDBJ whole genome shotgun (WGS) entry which is preliminary data.</text>
</comment>
<dbReference type="EMBL" id="JAYMYQ010000004">
    <property type="protein sequence ID" value="KAK7336987.1"/>
    <property type="molecule type" value="Genomic_DNA"/>
</dbReference>
<dbReference type="PANTHER" id="PTHR26312:SF67">
    <property type="entry name" value="PROTEIN SLOW GREEN 1, CHLOROPLASTIC"/>
    <property type="match status" value="1"/>
</dbReference>
<dbReference type="GO" id="GO:0009535">
    <property type="term" value="C:chloroplast thylakoid membrane"/>
    <property type="evidence" value="ECO:0007669"/>
    <property type="project" value="TreeGrafter"/>
</dbReference>
<reference evidence="3 4" key="1">
    <citation type="submission" date="2024-01" db="EMBL/GenBank/DDBJ databases">
        <title>The genomes of 5 underutilized Papilionoideae crops provide insights into root nodulation and disease resistanc.</title>
        <authorList>
            <person name="Jiang F."/>
        </authorList>
    </citation>
    <scope>NUCLEOTIDE SEQUENCE [LARGE SCALE GENOMIC DNA]</scope>
    <source>
        <strain evidence="3">LVBAO_FW01</strain>
        <tissue evidence="3">Leaves</tissue>
    </source>
</reference>
<accession>A0AAN9LJ62</accession>
<dbReference type="InterPro" id="IPR011990">
    <property type="entry name" value="TPR-like_helical_dom_sf"/>
</dbReference>
<dbReference type="Gene3D" id="1.25.40.10">
    <property type="entry name" value="Tetratricopeptide repeat domain"/>
    <property type="match status" value="1"/>
</dbReference>
<evidence type="ECO:0000313" key="3">
    <source>
        <dbReference type="EMBL" id="KAK7336987.1"/>
    </source>
</evidence>
<dbReference type="SUPFAM" id="SSF48452">
    <property type="entry name" value="TPR-like"/>
    <property type="match status" value="1"/>
</dbReference>
<evidence type="ECO:0008006" key="5">
    <source>
        <dbReference type="Google" id="ProtNLM"/>
    </source>
</evidence>
<keyword evidence="4" id="KW-1185">Reference proteome</keyword>
<sequence>MPICVVATVLLLVVRGKDKKPWSLVLGLNNHHLGCGFSNFFCFVSHLMLFTLTTPTKAFPMDSLPKLRHSNLSLNHHRSSLPKPLSCFLSFRSFSPPPHLPSSSFRFPSIRASSSPSPSTNDPAFHKPQSAPSLPPLLQTLAPLLSPVVETTCIVIAATVFFFMRFHHKPVIAAPLSAPTVESSSTENVLSEEEEKALEERLNNNPRDMEALHALMESKIRARKIDEAIGVLDRLIELEPEEYEWPLLKANMHIYNDNHELARNLFEDILKKDPLRVEAYHGLVMATSESNEPLKELLKRVEEAVEICKKQKKNSDVRDFKLLIAQIRVMEGNFNDALKAYQELVKEEPRDFRPYLCQGIIYTLLKKKDEAEKQFDKFRRLVPKGHPYRDYFEDNMFATKFFSQKLEREGAGARG</sequence>
<evidence type="ECO:0000256" key="1">
    <source>
        <dbReference type="PROSITE-ProRule" id="PRU00339"/>
    </source>
</evidence>
<keyword evidence="1" id="KW-0802">TPR repeat</keyword>
<name>A0AAN9LJ62_CANGL</name>
<dbReference type="InterPro" id="IPR019734">
    <property type="entry name" value="TPR_rpt"/>
</dbReference>
<protein>
    <recommendedName>
        <fullName evidence="5">Protein SLOW GREEN 1, chloroplastic</fullName>
    </recommendedName>
</protein>
<evidence type="ECO:0000256" key="2">
    <source>
        <dbReference type="SAM" id="MobiDB-lite"/>
    </source>
</evidence>
<evidence type="ECO:0000313" key="4">
    <source>
        <dbReference type="Proteomes" id="UP001367508"/>
    </source>
</evidence>
<feature type="region of interest" description="Disordered" evidence="2">
    <location>
        <begin position="111"/>
        <end position="130"/>
    </location>
</feature>
<gene>
    <name evidence="3" type="ORF">VNO77_17543</name>
</gene>
<dbReference type="Proteomes" id="UP001367508">
    <property type="component" value="Unassembled WGS sequence"/>
</dbReference>
<dbReference type="AlphaFoldDB" id="A0AAN9LJ62"/>
<proteinExistence type="predicted"/>